<dbReference type="CDD" id="cd11854">
    <property type="entry name" value="SH3_Fus1p"/>
    <property type="match status" value="1"/>
</dbReference>
<organism evidence="3">
    <name type="scientific">Vanderwaltozyma polyspora (strain ATCC 22028 / DSM 70294 / BCRC 21397 / CBS 2163 / NBRC 10782 / NRRL Y-8283 / UCD 57-17)</name>
    <name type="common">Kluyveromyces polysporus</name>
    <dbReference type="NCBI Taxonomy" id="436907"/>
    <lineage>
        <taxon>Eukaryota</taxon>
        <taxon>Fungi</taxon>
        <taxon>Dikarya</taxon>
        <taxon>Ascomycota</taxon>
        <taxon>Saccharomycotina</taxon>
        <taxon>Saccharomycetes</taxon>
        <taxon>Saccharomycetales</taxon>
        <taxon>Saccharomycetaceae</taxon>
        <taxon>Vanderwaltozyma</taxon>
    </lineage>
</organism>
<gene>
    <name evidence="2" type="ORF">Kpol_2000p95</name>
</gene>
<dbReference type="KEGG" id="vpo:Kpol_2000p95"/>
<dbReference type="InParanoid" id="A7TFA2"/>
<evidence type="ECO:0000313" key="2">
    <source>
        <dbReference type="EMBL" id="EDO19127.1"/>
    </source>
</evidence>
<dbReference type="EMBL" id="DS480382">
    <property type="protein sequence ID" value="EDO19127.1"/>
    <property type="molecule type" value="Genomic_DNA"/>
</dbReference>
<evidence type="ECO:0008006" key="4">
    <source>
        <dbReference type="Google" id="ProtNLM"/>
    </source>
</evidence>
<dbReference type="InterPro" id="IPR035521">
    <property type="entry name" value="Fus1_SH3"/>
</dbReference>
<dbReference type="Gene3D" id="2.30.30.40">
    <property type="entry name" value="SH3 Domains"/>
    <property type="match status" value="1"/>
</dbReference>
<keyword evidence="1" id="KW-1133">Transmembrane helix</keyword>
<dbReference type="eggNOG" id="ENOG502QVI6">
    <property type="taxonomic scope" value="Eukaryota"/>
</dbReference>
<dbReference type="GO" id="GO:0032065">
    <property type="term" value="P:maintenance of protein location in cell cortex"/>
    <property type="evidence" value="ECO:0007669"/>
    <property type="project" value="EnsemblFungi"/>
</dbReference>
<dbReference type="GO" id="GO:0005938">
    <property type="term" value="C:cell cortex"/>
    <property type="evidence" value="ECO:0007669"/>
    <property type="project" value="GOC"/>
</dbReference>
<dbReference type="GO" id="GO:0043332">
    <property type="term" value="C:mating projection tip"/>
    <property type="evidence" value="ECO:0007669"/>
    <property type="project" value="EnsemblFungi"/>
</dbReference>
<evidence type="ECO:0000313" key="3">
    <source>
        <dbReference type="Proteomes" id="UP000000267"/>
    </source>
</evidence>
<evidence type="ECO:0000256" key="1">
    <source>
        <dbReference type="SAM" id="Phobius"/>
    </source>
</evidence>
<sequence>MATTTTDPAITTIFRITTTLRSSTTHNSSQIRTSNSISTTLSSIHSYSESTDVIKSTISAIQSQSVTKVYSSALSVPTYITIDGESNSSKSSGKTIGLAIGLPVGIVCLLLCILLFLYLKKDYFHKSTKVVSPTESNKPIQSNWFNKCLYSSKPTESNEEYINEKRLPFTGNMSSKVQYKISKDKSQHILTPKKSVAIPFGNPNFDKSIETVDVEKLLYTEPPNIHHIPSTFPSMENIVNTKLTKKHSESGSDAILTNWKYESPLSRWFLRGSTYLEDPEAQLYNETPTSTVQLKRLKILSRIHKEYVDLEKLENERSPILATSDNYFSGSESKHDAASSSSVKRPTSAIYGTIGVQTLELGENQNRVKVIKIGSVPEDKKRGKKNSKKKRMKIKKHLEYLSHIKPLPLTPKTKYKIGDIKQVVEQYEARLTDEIDLKVGEYVKILATHTDGWCLLEKCTGNGTAISKYHLVDVDVTDKRYLNDDRGIAPGRCIA</sequence>
<dbReference type="OMA" id="HTDGWCL"/>
<protein>
    <recommendedName>
        <fullName evidence="4">SH3 domain-containing protein</fullName>
    </recommendedName>
</protein>
<dbReference type="FunCoup" id="A7TFA2">
    <property type="interactions" value="207"/>
</dbReference>
<feature type="transmembrane region" description="Helical" evidence="1">
    <location>
        <begin position="96"/>
        <end position="119"/>
    </location>
</feature>
<keyword evidence="1" id="KW-0812">Transmembrane</keyword>
<keyword evidence="3" id="KW-1185">Reference proteome</keyword>
<dbReference type="Proteomes" id="UP000000267">
    <property type="component" value="Unassembled WGS sequence"/>
</dbReference>
<dbReference type="SUPFAM" id="SSF50044">
    <property type="entry name" value="SH3-domain"/>
    <property type="match status" value="1"/>
</dbReference>
<dbReference type="InterPro" id="IPR036028">
    <property type="entry name" value="SH3-like_dom_sf"/>
</dbReference>
<keyword evidence="1" id="KW-0472">Membrane</keyword>
<dbReference type="GeneID" id="5547457"/>
<name>A7TFA2_VANPO</name>
<accession>A7TFA2</accession>
<dbReference type="PhylomeDB" id="A7TFA2"/>
<reference evidence="2 3" key="1">
    <citation type="journal article" date="2007" name="Proc. Natl. Acad. Sci. U.S.A.">
        <title>Independent sorting-out of thousands of duplicated gene pairs in two yeast species descended from a whole-genome duplication.</title>
        <authorList>
            <person name="Scannell D.R."/>
            <person name="Frank A.C."/>
            <person name="Conant G.C."/>
            <person name="Byrne K.P."/>
            <person name="Woolfit M."/>
            <person name="Wolfe K.H."/>
        </authorList>
    </citation>
    <scope>NUCLEOTIDE SEQUENCE [LARGE SCALE GENOMIC DNA]</scope>
    <source>
        <strain evidence="3">ATCC 22028 / DSM 70294 / BCRC 21397 / CBS 2163 / NBRC 10782 / NRRL Y-8283 / UCD 57-17</strain>
    </source>
</reference>
<proteinExistence type="predicted"/>
<dbReference type="GO" id="GO:0000755">
    <property type="term" value="P:cytogamy"/>
    <property type="evidence" value="ECO:0007669"/>
    <property type="project" value="EnsemblFungi"/>
</dbReference>
<dbReference type="GO" id="GO:0005886">
    <property type="term" value="C:plasma membrane"/>
    <property type="evidence" value="ECO:0007669"/>
    <property type="project" value="EnsemblFungi"/>
</dbReference>
<dbReference type="RefSeq" id="XP_001646985.1">
    <property type="nucleotide sequence ID" value="XM_001646935.1"/>
</dbReference>
<dbReference type="OrthoDB" id="5340910at2759"/>
<dbReference type="HOGENOM" id="CLU_040701_0_0_1"/>
<dbReference type="AlphaFoldDB" id="A7TFA2"/>